<dbReference type="Proteomes" id="UP000007110">
    <property type="component" value="Unassembled WGS sequence"/>
</dbReference>
<evidence type="ECO:0000256" key="1">
    <source>
        <dbReference type="ARBA" id="ARBA00004370"/>
    </source>
</evidence>
<sequence length="375" mass="42048">MGSESTTVSSDLATLNASMTDPELMNETASSDWLWTPITWSWWISIQLVVACLGLVGNLLVLLVLFHRRSFKKPTDILIGGLAAADFITSIFMIPQPKLSGAPDTVLGNVACKLVYSSIFLWISISSSVFTLTAIAIERYIAVLHPVKFKIWVTPKRLVYWFLAIWLLSFALNSRTFGTTMVDSTAGKCVVNYSHSAIQIVLGIFVFLIRFIFPAIIMLVCYYLITRSLRQRSERFQAQTVKSVDSRLEQKNAGPSQSLLAARSKVIKIMFVVIITFIVCWAADSTGLLAYNSHLVGRWYLYSHLYHVFVIVAFFNTCANPLIYTVNYPEFRLAIRDLFFGSHGVRGSLFSKDTEQSTEANDHSDKAGKYALTNI</sequence>
<feature type="transmembrane region" description="Helical" evidence="6">
    <location>
        <begin position="77"/>
        <end position="94"/>
    </location>
</feature>
<dbReference type="SUPFAM" id="SSF81321">
    <property type="entry name" value="Family A G protein-coupled receptor-like"/>
    <property type="match status" value="1"/>
</dbReference>
<evidence type="ECO:0000256" key="5">
    <source>
        <dbReference type="RuleBase" id="RU000688"/>
    </source>
</evidence>
<keyword evidence="5" id="KW-0807">Transducer</keyword>
<dbReference type="GO" id="GO:0016020">
    <property type="term" value="C:membrane"/>
    <property type="evidence" value="ECO:0007669"/>
    <property type="project" value="UniProtKB-SubCell"/>
</dbReference>
<comment type="subcellular location">
    <subcellularLocation>
        <location evidence="1">Membrane</location>
    </subcellularLocation>
</comment>
<feature type="transmembrane region" description="Helical" evidence="6">
    <location>
        <begin position="197"/>
        <end position="225"/>
    </location>
</feature>
<dbReference type="RefSeq" id="XP_030845985.1">
    <property type="nucleotide sequence ID" value="XM_030990125.1"/>
</dbReference>
<keyword evidence="3 6" id="KW-1133">Transmembrane helix</keyword>
<dbReference type="InterPro" id="IPR017452">
    <property type="entry name" value="GPCR_Rhodpsn_7TM"/>
</dbReference>
<dbReference type="PANTHER" id="PTHR45698:SF1">
    <property type="entry name" value="TRACE AMINE-ASSOCIATED RECEPTOR 13C-LIKE"/>
    <property type="match status" value="1"/>
</dbReference>
<evidence type="ECO:0000256" key="6">
    <source>
        <dbReference type="SAM" id="Phobius"/>
    </source>
</evidence>
<feature type="transmembrane region" description="Helical" evidence="6">
    <location>
        <begin position="266"/>
        <end position="284"/>
    </location>
</feature>
<dbReference type="PROSITE" id="PS00237">
    <property type="entry name" value="G_PROTEIN_RECEP_F1_1"/>
    <property type="match status" value="1"/>
</dbReference>
<feature type="transmembrane region" description="Helical" evidence="6">
    <location>
        <begin position="40"/>
        <end position="65"/>
    </location>
</feature>
<keyword evidence="4 6" id="KW-0472">Membrane</keyword>
<dbReference type="CDD" id="cd00637">
    <property type="entry name" value="7tm_classA_rhodopsin-like"/>
    <property type="match status" value="1"/>
</dbReference>
<evidence type="ECO:0000313" key="9">
    <source>
        <dbReference type="Proteomes" id="UP000007110"/>
    </source>
</evidence>
<reference evidence="8" key="2">
    <citation type="submission" date="2021-01" db="UniProtKB">
        <authorList>
            <consortium name="EnsemblMetazoa"/>
        </authorList>
    </citation>
    <scope>IDENTIFICATION</scope>
</reference>
<dbReference type="SMART" id="SM01381">
    <property type="entry name" value="7TM_GPCR_Srsx"/>
    <property type="match status" value="1"/>
</dbReference>
<evidence type="ECO:0000256" key="2">
    <source>
        <dbReference type="ARBA" id="ARBA00022692"/>
    </source>
</evidence>
<evidence type="ECO:0000313" key="8">
    <source>
        <dbReference type="EnsemblMetazoa" id="XP_003727265"/>
    </source>
</evidence>
<dbReference type="AlphaFoldDB" id="A0A7M7LLF1"/>
<feature type="transmembrane region" description="Helical" evidence="6">
    <location>
        <begin position="158"/>
        <end position="177"/>
    </location>
</feature>
<organism evidence="8 9">
    <name type="scientific">Strongylocentrotus purpuratus</name>
    <name type="common">Purple sea urchin</name>
    <dbReference type="NCBI Taxonomy" id="7668"/>
    <lineage>
        <taxon>Eukaryota</taxon>
        <taxon>Metazoa</taxon>
        <taxon>Echinodermata</taxon>
        <taxon>Eleutherozoa</taxon>
        <taxon>Echinozoa</taxon>
        <taxon>Echinoidea</taxon>
        <taxon>Euechinoidea</taxon>
        <taxon>Echinacea</taxon>
        <taxon>Camarodonta</taxon>
        <taxon>Echinidea</taxon>
        <taxon>Strongylocentrotidae</taxon>
        <taxon>Strongylocentrotus</taxon>
    </lineage>
</organism>
<dbReference type="PRINTS" id="PR00237">
    <property type="entry name" value="GPCRRHODOPSN"/>
</dbReference>
<dbReference type="Gene3D" id="1.20.1070.10">
    <property type="entry name" value="Rhodopsin 7-helix transmembrane proteins"/>
    <property type="match status" value="1"/>
</dbReference>
<evidence type="ECO:0000259" key="7">
    <source>
        <dbReference type="PROSITE" id="PS50262"/>
    </source>
</evidence>
<dbReference type="EnsemblMetazoa" id="XM_003727217">
    <property type="protein sequence ID" value="XP_003727265"/>
    <property type="gene ID" value="LOC100891288"/>
</dbReference>
<dbReference type="KEGG" id="spu:100891288"/>
<evidence type="ECO:0000256" key="4">
    <source>
        <dbReference type="ARBA" id="ARBA00023136"/>
    </source>
</evidence>
<name>A0A7M7LLF1_STRPU</name>
<dbReference type="OrthoDB" id="9046662at2759"/>
<dbReference type="PROSITE" id="PS50262">
    <property type="entry name" value="G_PROTEIN_RECEP_F1_2"/>
    <property type="match status" value="1"/>
</dbReference>
<feature type="domain" description="G-protein coupled receptors family 1 profile" evidence="7">
    <location>
        <begin position="57"/>
        <end position="324"/>
    </location>
</feature>
<keyword evidence="9" id="KW-1185">Reference proteome</keyword>
<dbReference type="OMA" id="SYWISIQ"/>
<keyword evidence="5" id="KW-0297">G-protein coupled receptor</keyword>
<comment type="similarity">
    <text evidence="5">Belongs to the G-protein coupled receptor 1 family.</text>
</comment>
<accession>A0A7M7LLF1</accession>
<keyword evidence="5" id="KW-0675">Receptor</keyword>
<dbReference type="RefSeq" id="XP_003727265.2">
    <property type="nucleotide sequence ID" value="XM_003727217.3"/>
</dbReference>
<proteinExistence type="inferred from homology"/>
<feature type="transmembrane region" description="Helical" evidence="6">
    <location>
        <begin position="304"/>
        <end position="326"/>
    </location>
</feature>
<dbReference type="Pfam" id="PF00001">
    <property type="entry name" value="7tm_1"/>
    <property type="match status" value="1"/>
</dbReference>
<dbReference type="InParanoid" id="A0A7M7LLF1"/>
<dbReference type="GO" id="GO:0004930">
    <property type="term" value="F:G protein-coupled receptor activity"/>
    <property type="evidence" value="ECO:0007669"/>
    <property type="project" value="UniProtKB-KW"/>
</dbReference>
<evidence type="ECO:0000256" key="3">
    <source>
        <dbReference type="ARBA" id="ARBA00022989"/>
    </source>
</evidence>
<keyword evidence="2 5" id="KW-0812">Transmembrane</keyword>
<feature type="transmembrane region" description="Helical" evidence="6">
    <location>
        <begin position="114"/>
        <end position="137"/>
    </location>
</feature>
<reference evidence="9" key="1">
    <citation type="submission" date="2015-02" db="EMBL/GenBank/DDBJ databases">
        <title>Genome sequencing for Strongylocentrotus purpuratus.</title>
        <authorList>
            <person name="Murali S."/>
            <person name="Liu Y."/>
            <person name="Vee V."/>
            <person name="English A."/>
            <person name="Wang M."/>
            <person name="Skinner E."/>
            <person name="Han Y."/>
            <person name="Muzny D.M."/>
            <person name="Worley K.C."/>
            <person name="Gibbs R.A."/>
        </authorList>
    </citation>
    <scope>NUCLEOTIDE SEQUENCE</scope>
</reference>
<dbReference type="GeneID" id="100891288"/>
<dbReference type="InterPro" id="IPR000276">
    <property type="entry name" value="GPCR_Rhodpsn"/>
</dbReference>
<dbReference type="FunCoup" id="A0A7M7LLF1">
    <property type="interactions" value="767"/>
</dbReference>
<dbReference type="PANTHER" id="PTHR45698">
    <property type="entry name" value="TRACE AMINE-ASSOCIATED RECEPTOR 19N-RELATED"/>
    <property type="match status" value="1"/>
</dbReference>
<protein>
    <recommendedName>
        <fullName evidence="7">G-protein coupled receptors family 1 profile domain-containing protein</fullName>
    </recommendedName>
</protein>
<dbReference type="EnsemblMetazoa" id="XM_030990125">
    <property type="protein sequence ID" value="XP_030845985"/>
    <property type="gene ID" value="LOC100891288"/>
</dbReference>